<accession>A0A316G8P1</accession>
<evidence type="ECO:0000256" key="1">
    <source>
        <dbReference type="SAM" id="Phobius"/>
    </source>
</evidence>
<proteinExistence type="predicted"/>
<dbReference type="OrthoDB" id="461507at2"/>
<evidence type="ECO:0000313" key="2">
    <source>
        <dbReference type="EMBL" id="PWK56080.1"/>
    </source>
</evidence>
<dbReference type="RefSeq" id="WP_109759511.1">
    <property type="nucleotide sequence ID" value="NZ_CP034588.1"/>
</dbReference>
<evidence type="ECO:0000313" key="3">
    <source>
        <dbReference type="Proteomes" id="UP000245390"/>
    </source>
</evidence>
<feature type="transmembrane region" description="Helical" evidence="1">
    <location>
        <begin position="6"/>
        <end position="23"/>
    </location>
</feature>
<protein>
    <submittedName>
        <fullName evidence="2">Uncharacterized protein</fullName>
    </submittedName>
</protein>
<sequence>MKLGYVLGAIAIALLVAFGIYFVDVDQTQEGAMPDVDVSVEGGQLPETETEVGDINVGTEEVDVEVPTVDVQSPEEEATEEGATN</sequence>
<gene>
    <name evidence="2" type="ORF">C8D95_105145</name>
</gene>
<dbReference type="KEGG" id="salo:EF888_17885"/>
<keyword evidence="1" id="KW-1133">Transmembrane helix</keyword>
<comment type="caution">
    <text evidence="2">The sequence shown here is derived from an EMBL/GenBank/DDBJ whole genome shotgun (WGS) entry which is preliminary data.</text>
</comment>
<name>A0A316G8P1_9RHOB</name>
<organism evidence="2 3">
    <name type="scientific">Silicimonas algicola</name>
    <dbReference type="NCBI Taxonomy" id="1826607"/>
    <lineage>
        <taxon>Bacteria</taxon>
        <taxon>Pseudomonadati</taxon>
        <taxon>Pseudomonadota</taxon>
        <taxon>Alphaproteobacteria</taxon>
        <taxon>Rhodobacterales</taxon>
        <taxon>Paracoccaceae</taxon>
    </lineage>
</organism>
<keyword evidence="1" id="KW-0812">Transmembrane</keyword>
<dbReference type="Proteomes" id="UP000245390">
    <property type="component" value="Unassembled WGS sequence"/>
</dbReference>
<dbReference type="EMBL" id="QGGV01000005">
    <property type="protein sequence ID" value="PWK56080.1"/>
    <property type="molecule type" value="Genomic_DNA"/>
</dbReference>
<keyword evidence="3" id="KW-1185">Reference proteome</keyword>
<reference evidence="2 3" key="1">
    <citation type="submission" date="2018-05" db="EMBL/GenBank/DDBJ databases">
        <title>Genomic Encyclopedia of Type Strains, Phase IV (KMG-IV): sequencing the most valuable type-strain genomes for metagenomic binning, comparative biology and taxonomic classification.</title>
        <authorList>
            <person name="Goeker M."/>
        </authorList>
    </citation>
    <scope>NUCLEOTIDE SEQUENCE [LARGE SCALE GENOMIC DNA]</scope>
    <source>
        <strain evidence="2 3">DSM 103371</strain>
    </source>
</reference>
<keyword evidence="1" id="KW-0472">Membrane</keyword>
<dbReference type="AlphaFoldDB" id="A0A316G8P1"/>